<evidence type="ECO:0000313" key="13">
    <source>
        <dbReference type="Proteomes" id="UP000242877"/>
    </source>
</evidence>
<dbReference type="GO" id="GO:0006515">
    <property type="term" value="P:protein quality control for misfolded or incompletely synthesized proteins"/>
    <property type="evidence" value="ECO:0007669"/>
    <property type="project" value="TreeGrafter"/>
</dbReference>
<dbReference type="PROSITE" id="PS50089">
    <property type="entry name" value="ZF_RING_2"/>
    <property type="match status" value="1"/>
</dbReference>
<evidence type="ECO:0000313" key="12">
    <source>
        <dbReference type="EMBL" id="KZZ95620.1"/>
    </source>
</evidence>
<keyword evidence="9" id="KW-0472">Membrane</keyword>
<evidence type="ECO:0000256" key="4">
    <source>
        <dbReference type="ARBA" id="ARBA00022801"/>
    </source>
</evidence>
<keyword evidence="9" id="KW-0812">Transmembrane</keyword>
<accession>A0A166PBB3</accession>
<dbReference type="InterPro" id="IPR011993">
    <property type="entry name" value="PH-like_dom_sf"/>
</dbReference>
<dbReference type="Proteomes" id="UP000242877">
    <property type="component" value="Unassembled WGS sequence"/>
</dbReference>
<dbReference type="Gene3D" id="3.30.2010.10">
    <property type="entry name" value="Metalloproteases ('zincins'), catalytic domain"/>
    <property type="match status" value="1"/>
</dbReference>
<dbReference type="PANTHER" id="PTHR22726:SF1">
    <property type="entry name" value="METALLOENDOPEPTIDASE OMA1, MITOCHONDRIAL"/>
    <property type="match status" value="1"/>
</dbReference>
<dbReference type="Pfam" id="PF15411">
    <property type="entry name" value="PH_10"/>
    <property type="match status" value="1"/>
</dbReference>
<organism evidence="12 13">
    <name type="scientific">Ascosphaera apis ARSEF 7405</name>
    <dbReference type="NCBI Taxonomy" id="392613"/>
    <lineage>
        <taxon>Eukaryota</taxon>
        <taxon>Fungi</taxon>
        <taxon>Dikarya</taxon>
        <taxon>Ascomycota</taxon>
        <taxon>Pezizomycotina</taxon>
        <taxon>Eurotiomycetes</taxon>
        <taxon>Eurotiomycetidae</taxon>
        <taxon>Onygenales</taxon>
        <taxon>Ascosphaeraceae</taxon>
        <taxon>Ascosphaera</taxon>
    </lineage>
</organism>
<evidence type="ECO:0000256" key="9">
    <source>
        <dbReference type="SAM" id="Phobius"/>
    </source>
</evidence>
<proteinExistence type="predicted"/>
<keyword evidence="13" id="KW-1185">Reference proteome</keyword>
<dbReference type="PROSITE" id="PS50234">
    <property type="entry name" value="VWFA"/>
    <property type="match status" value="1"/>
</dbReference>
<comment type="cofactor">
    <cofactor evidence="1">
        <name>Zn(2+)</name>
        <dbReference type="ChEBI" id="CHEBI:29105"/>
    </cofactor>
</comment>
<dbReference type="CDD" id="cd07331">
    <property type="entry name" value="M48C_Oma1_like"/>
    <property type="match status" value="1"/>
</dbReference>
<dbReference type="Pfam" id="PF01435">
    <property type="entry name" value="Peptidase_M48"/>
    <property type="match status" value="1"/>
</dbReference>
<keyword evidence="3" id="KW-0479">Metal-binding</keyword>
<dbReference type="GO" id="GO:0034982">
    <property type="term" value="P:mitochondrial protein processing"/>
    <property type="evidence" value="ECO:0007669"/>
    <property type="project" value="TreeGrafter"/>
</dbReference>
<feature type="compositionally biased region" description="Low complexity" evidence="8">
    <location>
        <begin position="28"/>
        <end position="37"/>
    </location>
</feature>
<dbReference type="InterPro" id="IPR001915">
    <property type="entry name" value="Peptidase_M48"/>
</dbReference>
<dbReference type="SMART" id="SM00184">
    <property type="entry name" value="RING"/>
    <property type="match status" value="1"/>
</dbReference>
<dbReference type="SUPFAM" id="SSF57850">
    <property type="entry name" value="RING/U-box"/>
    <property type="match status" value="1"/>
</dbReference>
<dbReference type="InterPro" id="IPR002035">
    <property type="entry name" value="VWF_A"/>
</dbReference>
<dbReference type="InterPro" id="IPR051156">
    <property type="entry name" value="Mito/Outer_Membr_Metalloprot"/>
</dbReference>
<protein>
    <submittedName>
        <fullName evidence="12">Peptidase M48</fullName>
    </submittedName>
</protein>
<evidence type="ECO:0000259" key="11">
    <source>
        <dbReference type="PROSITE" id="PS50234"/>
    </source>
</evidence>
<dbReference type="GO" id="GO:0004222">
    <property type="term" value="F:metalloendopeptidase activity"/>
    <property type="evidence" value="ECO:0007669"/>
    <property type="project" value="InterPro"/>
</dbReference>
<keyword evidence="9" id="KW-1133">Transmembrane helix</keyword>
<feature type="domain" description="VWFA" evidence="11">
    <location>
        <begin position="524"/>
        <end position="697"/>
    </location>
</feature>
<dbReference type="GO" id="GO:0005743">
    <property type="term" value="C:mitochondrial inner membrane"/>
    <property type="evidence" value="ECO:0007669"/>
    <property type="project" value="TreeGrafter"/>
</dbReference>
<evidence type="ECO:0000256" key="6">
    <source>
        <dbReference type="ARBA" id="ARBA00023049"/>
    </source>
</evidence>
<evidence type="ECO:0000256" key="7">
    <source>
        <dbReference type="PROSITE-ProRule" id="PRU00175"/>
    </source>
</evidence>
<dbReference type="Gene3D" id="3.40.50.410">
    <property type="entry name" value="von Willebrand factor, type A domain"/>
    <property type="match status" value="1"/>
</dbReference>
<evidence type="ECO:0000256" key="8">
    <source>
        <dbReference type="SAM" id="MobiDB-lite"/>
    </source>
</evidence>
<dbReference type="InterPro" id="IPR013083">
    <property type="entry name" value="Znf_RING/FYVE/PHD"/>
</dbReference>
<feature type="transmembrane region" description="Helical" evidence="9">
    <location>
        <begin position="1234"/>
        <end position="1251"/>
    </location>
</feature>
<evidence type="ECO:0000256" key="5">
    <source>
        <dbReference type="ARBA" id="ARBA00022833"/>
    </source>
</evidence>
<evidence type="ECO:0000256" key="3">
    <source>
        <dbReference type="ARBA" id="ARBA00022723"/>
    </source>
</evidence>
<keyword evidence="5" id="KW-0862">Zinc</keyword>
<dbReference type="GO" id="GO:0008270">
    <property type="term" value="F:zinc ion binding"/>
    <property type="evidence" value="ECO:0007669"/>
    <property type="project" value="UniProtKB-KW"/>
</dbReference>
<evidence type="ECO:0000256" key="2">
    <source>
        <dbReference type="ARBA" id="ARBA00022670"/>
    </source>
</evidence>
<dbReference type="Gene3D" id="3.30.40.10">
    <property type="entry name" value="Zinc/RING finger domain, C3HC4 (zinc finger)"/>
    <property type="match status" value="1"/>
</dbReference>
<gene>
    <name evidence="12" type="ORF">AAP_01296</name>
</gene>
<dbReference type="Gene3D" id="2.30.29.30">
    <property type="entry name" value="Pleckstrin-homology domain (PH domain)/Phosphotyrosine-binding domain (PTB)"/>
    <property type="match status" value="1"/>
</dbReference>
<name>A0A166PBB3_9EURO</name>
<keyword evidence="2" id="KW-0645">Protease</keyword>
<keyword evidence="4" id="KW-0378">Hydrolase</keyword>
<dbReference type="PANTHER" id="PTHR22726">
    <property type="entry name" value="METALLOENDOPEPTIDASE OMA1"/>
    <property type="match status" value="1"/>
</dbReference>
<keyword evidence="7" id="KW-0863">Zinc-finger</keyword>
<dbReference type="InterPro" id="IPR036465">
    <property type="entry name" value="vWFA_dom_sf"/>
</dbReference>
<evidence type="ECO:0000259" key="10">
    <source>
        <dbReference type="PROSITE" id="PS50089"/>
    </source>
</evidence>
<dbReference type="EMBL" id="AZGZ01000004">
    <property type="protein sequence ID" value="KZZ95620.1"/>
    <property type="molecule type" value="Genomic_DNA"/>
</dbReference>
<dbReference type="SUPFAM" id="SSF50729">
    <property type="entry name" value="PH domain-like"/>
    <property type="match status" value="1"/>
</dbReference>
<dbReference type="SUPFAM" id="SSF53300">
    <property type="entry name" value="vWA-like"/>
    <property type="match status" value="1"/>
</dbReference>
<feature type="transmembrane region" description="Helical" evidence="9">
    <location>
        <begin position="1383"/>
        <end position="1404"/>
    </location>
</feature>
<comment type="caution">
    <text evidence="12">The sequence shown here is derived from an EMBL/GenBank/DDBJ whole genome shotgun (WGS) entry which is preliminary data.</text>
</comment>
<reference evidence="12 13" key="1">
    <citation type="journal article" date="2016" name="Genome Biol. Evol.">
        <title>Divergent and convergent evolution of fungal pathogenicity.</title>
        <authorList>
            <person name="Shang Y."/>
            <person name="Xiao G."/>
            <person name="Zheng P."/>
            <person name="Cen K."/>
            <person name="Zhan S."/>
            <person name="Wang C."/>
        </authorList>
    </citation>
    <scope>NUCLEOTIDE SEQUENCE [LARGE SCALE GENOMIC DNA]</scope>
    <source>
        <strain evidence="12 13">ARSEF 7405</strain>
    </source>
</reference>
<dbReference type="VEuPathDB" id="FungiDB:AAP_01296"/>
<evidence type="ECO:0000256" key="1">
    <source>
        <dbReference type="ARBA" id="ARBA00001947"/>
    </source>
</evidence>
<feature type="compositionally biased region" description="Low complexity" evidence="8">
    <location>
        <begin position="923"/>
        <end position="944"/>
    </location>
</feature>
<dbReference type="InterPro" id="IPR001841">
    <property type="entry name" value="Znf_RING"/>
</dbReference>
<keyword evidence="6" id="KW-0482">Metalloprotease</keyword>
<dbReference type="Pfam" id="PF00092">
    <property type="entry name" value="VWA"/>
    <property type="match status" value="1"/>
</dbReference>
<feature type="region of interest" description="Disordered" evidence="8">
    <location>
        <begin position="897"/>
        <end position="953"/>
    </location>
</feature>
<sequence length="1506" mass="168597">MALGHSFRSRTHHGSSEQPRHRPPPSPLQHQQTQQAQSCSIGTEDDSESTPKYRFRGMDCAGCDMPMELSLRDERPVALKCEHAWHEACLVAHIEELGDICPTCGASILVDETKSKDTAAIEQLLENVRLSKREASQTPLSPLSDASPKQQYADDFQYSQNVGKVTSPAFNRELFIAQGFNMGRRGSSKYAKTDILSPTQTDFSRSHRESTMTGKTGYSSDYCTDTSRKGMSDALSVETDLSHRGNVTFRPIPPPLITIRSEFPTISKSGQQQPFTCLVTVEAPANGWSLDERDLQPLLPPKNFPIVEEEKEPEVSSLLPPVPSLTNDPTPILDEIANDLTKRITNWHNLDHHRFGKLKHWGMIGVSKDKKIWQVLECYLFEQMLICVRERNNDASPSGRKYSRCKLKGSILLRKHLQAVEPFSENPILHLRLSAPDVPSFYLLFNNHSDMHVWKDAVVDLVHPEVIEKPAEHFMEPIIDDYKGTDAQQPASYTKSRSSGSGITEFKSLQNVNFNQPSAHVPLDIVIVASMYQSMHGIKLTVLKDTLRFVLSNLGPYDRLSIVTFGAASGPVVHTELTHSSWSGWDERINSLRPAAAKNMRGDMVEGTNTAMDLLMSRTFRNPLAAVLLISDSHLPEPEDVDYVISRAEAAKVGVYSFGYGMTHRPESMIELSTRTKATYTFVKDWMVLRECVAGCLGGLQSISHQNVKVKLHLPEGSPAKFFKISGALQTTKRASGKDAEASLGDLKFGEKRDILIQLSVLHEGDEDETQRHLRTSLEALGAAAMMDDDNHDGSFEEVPLLQADVTYGDILRDGHFARVPRPSLLTVTILPKENSRDSQGSMNSAIPPHPAIIQRRMELLTSDMLSRSLTLAARGQVENAQTLLIQTRSILSGLGKAASFPPRHQSIRSMSTQSGKNVDVRSSTATADSSISAGSDGQSIASGQHHHSDSSSNFGMTVSVDSIVLNALDNDLAVALEWIAHPVVFNRDSRKSTFQAIGVISSQRAFTFRTPSERLFAERIEGIRRLTEMSEAWRGCGDTLHEDRISTGVSTTGQDRPQNRDDIDTPKISQKGDLLEILLLKLVLICAALYYRDQLYHCELCHANWSSSARSSWAQGLGSRWMSYGNRSAYGSCSRDCAAMYGATGRHSIGGRLFSSRYVLPSKATGILNRNGILRNFTTAETIQSQRRLFSSGGLLQRQYVYRTFQQGARNAPHIQYQGQGNDPYKKKRESKLWMLGCVVFGVGFYVYNLDRVPMTGRLRFNMVSDSLEQWLGQRELESALQEHRHKILPAKHPWVIHVRHVMSRILEAHRDDPDMQNVNWQVYVVNAPNEFNAFVLPGGQVFVFTGMLRVCKDEEGLATVLGHEIAHVRAHHLAERMSQNILTLIGTLISIAYIGIFGLGYYQFSHLETILPHSRIQEEEADRIGLHMLAKSCYEPAAAPELWRRLDAAEQIKVPEILSTHPTSQKRMETLTKLQAEAEKVYMDMNCGPTFRHYRNFSDFWRYF</sequence>
<dbReference type="OrthoDB" id="299997at2759"/>
<feature type="compositionally biased region" description="Polar residues" evidence="8">
    <location>
        <begin position="908"/>
        <end position="917"/>
    </location>
</feature>
<feature type="domain" description="RING-type" evidence="10">
    <location>
        <begin position="60"/>
        <end position="104"/>
    </location>
</feature>
<feature type="region of interest" description="Disordered" evidence="8">
    <location>
        <begin position="1"/>
        <end position="51"/>
    </location>
</feature>